<feature type="domain" description="Uroporphyrinogen decarboxylase (URO-D)" evidence="1">
    <location>
        <begin position="143"/>
        <end position="387"/>
    </location>
</feature>
<dbReference type="GO" id="GO:0006779">
    <property type="term" value="P:porphyrin-containing compound biosynthetic process"/>
    <property type="evidence" value="ECO:0007669"/>
    <property type="project" value="InterPro"/>
</dbReference>
<gene>
    <name evidence="2" type="ORF">EZS28_003340</name>
</gene>
<dbReference type="OrthoDB" id="10678580at2759"/>
<dbReference type="Gene3D" id="3.20.20.210">
    <property type="match status" value="1"/>
</dbReference>
<organism evidence="2 3">
    <name type="scientific">Streblomastix strix</name>
    <dbReference type="NCBI Taxonomy" id="222440"/>
    <lineage>
        <taxon>Eukaryota</taxon>
        <taxon>Metamonada</taxon>
        <taxon>Preaxostyla</taxon>
        <taxon>Oxymonadida</taxon>
        <taxon>Streblomastigidae</taxon>
        <taxon>Streblomastix</taxon>
    </lineage>
</organism>
<dbReference type="Pfam" id="PF01208">
    <property type="entry name" value="URO-D"/>
    <property type="match status" value="1"/>
</dbReference>
<name>A0A5J4X1T8_9EUKA</name>
<dbReference type="EMBL" id="SNRW01000440">
    <property type="protein sequence ID" value="KAA6401130.1"/>
    <property type="molecule type" value="Genomic_DNA"/>
</dbReference>
<dbReference type="InterPro" id="IPR038071">
    <property type="entry name" value="UROD/MetE-like_sf"/>
</dbReference>
<sequence length="391" mass="45137">MIQQFQRKLKIHKNVRLALKLRFSNFMTTNSESTQQYDYFNLGHAFEISQMSSDLQIGQKYDKISRRQLILDVIENKPVDRIPVAFWFHFLHDETKINALKDPTLTEKLFIGQKNFIERFKPDLVKIMSDGFFFYPLQGDQSEILKIEDLQRLQPIEPNHPWIRKQVEYVRQVVSIQPDTMYFYNLFSPINTLRWLVGLEKIIEFITTDPELLSQALMRIGEGLAVLAKCAINEGKVDGMYYSVQNPDINRVSDETYRKIIKPSDLIALDAANKANGYNILHICGYDSVRNSISEFKDYESKIVNWASHVEDIKIPQGRDIFKNRCIIGGFANGQNCLIKIGSEQEIRSETVSILNQTGKRGIIVGADCSLPIDTPLQHLEWIRDEAAKAK</sequence>
<evidence type="ECO:0000313" key="2">
    <source>
        <dbReference type="EMBL" id="KAA6401130.1"/>
    </source>
</evidence>
<evidence type="ECO:0000313" key="3">
    <source>
        <dbReference type="Proteomes" id="UP000324800"/>
    </source>
</evidence>
<accession>A0A5J4X1T8</accession>
<proteinExistence type="predicted"/>
<dbReference type="GO" id="GO:0004853">
    <property type="term" value="F:uroporphyrinogen decarboxylase activity"/>
    <property type="evidence" value="ECO:0007669"/>
    <property type="project" value="InterPro"/>
</dbReference>
<dbReference type="Proteomes" id="UP000324800">
    <property type="component" value="Unassembled WGS sequence"/>
</dbReference>
<dbReference type="SUPFAM" id="SSF51726">
    <property type="entry name" value="UROD/MetE-like"/>
    <property type="match status" value="1"/>
</dbReference>
<dbReference type="AlphaFoldDB" id="A0A5J4X1T8"/>
<dbReference type="PANTHER" id="PTHR47099">
    <property type="entry name" value="METHYLCOBAMIDE:COM METHYLTRANSFERASE MTBA"/>
    <property type="match status" value="1"/>
</dbReference>
<comment type="caution">
    <text evidence="2">The sequence shown here is derived from an EMBL/GenBank/DDBJ whole genome shotgun (WGS) entry which is preliminary data.</text>
</comment>
<dbReference type="PANTHER" id="PTHR47099:SF1">
    <property type="entry name" value="METHYLCOBAMIDE:COM METHYLTRANSFERASE MTBA"/>
    <property type="match status" value="1"/>
</dbReference>
<dbReference type="InterPro" id="IPR052024">
    <property type="entry name" value="Methanogen_methyltrans"/>
</dbReference>
<dbReference type="InterPro" id="IPR000257">
    <property type="entry name" value="Uroporphyrinogen_deCOase"/>
</dbReference>
<reference evidence="2 3" key="1">
    <citation type="submission" date="2019-03" db="EMBL/GenBank/DDBJ databases">
        <title>Single cell metagenomics reveals metabolic interactions within the superorganism composed of flagellate Streblomastix strix and complex community of Bacteroidetes bacteria on its surface.</title>
        <authorList>
            <person name="Treitli S.C."/>
            <person name="Kolisko M."/>
            <person name="Husnik F."/>
            <person name="Keeling P."/>
            <person name="Hampl V."/>
        </authorList>
    </citation>
    <scope>NUCLEOTIDE SEQUENCE [LARGE SCALE GENOMIC DNA]</scope>
    <source>
        <strain evidence="2">ST1C</strain>
    </source>
</reference>
<protein>
    <submittedName>
        <fullName evidence="2">Putative uroporphyrinogen decarboxylase</fullName>
    </submittedName>
</protein>
<evidence type="ECO:0000259" key="1">
    <source>
        <dbReference type="Pfam" id="PF01208"/>
    </source>
</evidence>